<organism evidence="1 2">
    <name type="scientific">Lophiotrema nucula</name>
    <dbReference type="NCBI Taxonomy" id="690887"/>
    <lineage>
        <taxon>Eukaryota</taxon>
        <taxon>Fungi</taxon>
        <taxon>Dikarya</taxon>
        <taxon>Ascomycota</taxon>
        <taxon>Pezizomycotina</taxon>
        <taxon>Dothideomycetes</taxon>
        <taxon>Pleosporomycetidae</taxon>
        <taxon>Pleosporales</taxon>
        <taxon>Lophiotremataceae</taxon>
        <taxon>Lophiotrema</taxon>
    </lineage>
</organism>
<name>A0A6A5ZQJ7_9PLEO</name>
<dbReference type="EMBL" id="ML977312">
    <property type="protein sequence ID" value="KAF2121415.1"/>
    <property type="molecule type" value="Genomic_DNA"/>
</dbReference>
<gene>
    <name evidence="1" type="ORF">BDV96DRAFT_594616</name>
</gene>
<keyword evidence="2" id="KW-1185">Reference proteome</keyword>
<evidence type="ECO:0000313" key="1">
    <source>
        <dbReference type="EMBL" id="KAF2121415.1"/>
    </source>
</evidence>
<accession>A0A6A5ZQJ7</accession>
<protein>
    <submittedName>
        <fullName evidence="1">Uncharacterized protein</fullName>
    </submittedName>
</protein>
<dbReference type="Proteomes" id="UP000799770">
    <property type="component" value="Unassembled WGS sequence"/>
</dbReference>
<dbReference type="AlphaFoldDB" id="A0A6A5ZQJ7"/>
<reference evidence="1" key="1">
    <citation type="journal article" date="2020" name="Stud. Mycol.">
        <title>101 Dothideomycetes genomes: a test case for predicting lifestyles and emergence of pathogens.</title>
        <authorList>
            <person name="Haridas S."/>
            <person name="Albert R."/>
            <person name="Binder M."/>
            <person name="Bloem J."/>
            <person name="Labutti K."/>
            <person name="Salamov A."/>
            <person name="Andreopoulos B."/>
            <person name="Baker S."/>
            <person name="Barry K."/>
            <person name="Bills G."/>
            <person name="Bluhm B."/>
            <person name="Cannon C."/>
            <person name="Castanera R."/>
            <person name="Culley D."/>
            <person name="Daum C."/>
            <person name="Ezra D."/>
            <person name="Gonzalez J."/>
            <person name="Henrissat B."/>
            <person name="Kuo A."/>
            <person name="Liang C."/>
            <person name="Lipzen A."/>
            <person name="Lutzoni F."/>
            <person name="Magnuson J."/>
            <person name="Mondo S."/>
            <person name="Nolan M."/>
            <person name="Ohm R."/>
            <person name="Pangilinan J."/>
            <person name="Park H.-J."/>
            <person name="Ramirez L."/>
            <person name="Alfaro M."/>
            <person name="Sun H."/>
            <person name="Tritt A."/>
            <person name="Yoshinaga Y."/>
            <person name="Zwiers L.-H."/>
            <person name="Turgeon B."/>
            <person name="Goodwin S."/>
            <person name="Spatafora J."/>
            <person name="Crous P."/>
            <person name="Grigoriev I."/>
        </authorList>
    </citation>
    <scope>NUCLEOTIDE SEQUENCE</scope>
    <source>
        <strain evidence="1">CBS 627.86</strain>
    </source>
</reference>
<proteinExistence type="predicted"/>
<evidence type="ECO:0000313" key="2">
    <source>
        <dbReference type="Proteomes" id="UP000799770"/>
    </source>
</evidence>
<sequence length="162" mass="17370">MCRPGGADCFGSAALASGKHAMKLDVTCFSDSGVGERSCLRGEGSGFWGRGGSSSASGCCIGLQWSSDGSRILKEVVLYLGAERLETVLTLPAFCQYIPNTSRPWFVQIIGIASTSLSTCSIRFRSRSYCPKNRATMGNRLSTPIHRLSFALPGNALLLHER</sequence>